<name>A0A0B7A720_9EUPU</name>
<gene>
    <name evidence="1" type="primary">ORF97108</name>
</gene>
<evidence type="ECO:0000313" key="1">
    <source>
        <dbReference type="EMBL" id="CEK75806.1"/>
    </source>
</evidence>
<sequence>MGPTSGNLDRHFKCSSASGDRVLDKENVPESCVPGIANFEIGRWCKLAGSEDIQLSVSMFSFNSPSQLCSSNVFTCEVILSQFQICLDDDTLITQQSTITMESEKCYMKAINEICTRFLRL</sequence>
<dbReference type="AlphaFoldDB" id="A0A0B7A720"/>
<reference evidence="1" key="1">
    <citation type="submission" date="2014-12" db="EMBL/GenBank/DDBJ databases">
        <title>Insight into the proteome of Arion vulgaris.</title>
        <authorList>
            <person name="Aradska J."/>
            <person name="Bulat T."/>
            <person name="Smidak R."/>
            <person name="Sarate P."/>
            <person name="Gangsoo J."/>
            <person name="Sialana F."/>
            <person name="Bilban M."/>
            <person name="Lubec G."/>
        </authorList>
    </citation>
    <scope>NUCLEOTIDE SEQUENCE</scope>
    <source>
        <tissue evidence="1">Skin</tissue>
    </source>
</reference>
<proteinExistence type="predicted"/>
<dbReference type="EMBL" id="HACG01028941">
    <property type="protein sequence ID" value="CEK75806.1"/>
    <property type="molecule type" value="Transcribed_RNA"/>
</dbReference>
<accession>A0A0B7A720</accession>
<organism evidence="1">
    <name type="scientific">Arion vulgaris</name>
    <dbReference type="NCBI Taxonomy" id="1028688"/>
    <lineage>
        <taxon>Eukaryota</taxon>
        <taxon>Metazoa</taxon>
        <taxon>Spiralia</taxon>
        <taxon>Lophotrochozoa</taxon>
        <taxon>Mollusca</taxon>
        <taxon>Gastropoda</taxon>
        <taxon>Heterobranchia</taxon>
        <taxon>Euthyneura</taxon>
        <taxon>Panpulmonata</taxon>
        <taxon>Eupulmonata</taxon>
        <taxon>Stylommatophora</taxon>
        <taxon>Helicina</taxon>
        <taxon>Arionoidea</taxon>
        <taxon>Arionidae</taxon>
        <taxon>Arion</taxon>
    </lineage>
</organism>
<feature type="non-terminal residue" evidence="1">
    <location>
        <position position="121"/>
    </location>
</feature>
<protein>
    <submittedName>
        <fullName evidence="1">Uncharacterized protein</fullName>
    </submittedName>
</protein>